<organism evidence="9 10">
    <name type="scientific">Petromyzon marinus</name>
    <name type="common">Sea lamprey</name>
    <dbReference type="NCBI Taxonomy" id="7757"/>
    <lineage>
        <taxon>Eukaryota</taxon>
        <taxon>Metazoa</taxon>
        <taxon>Chordata</taxon>
        <taxon>Craniata</taxon>
        <taxon>Vertebrata</taxon>
        <taxon>Cyclostomata</taxon>
        <taxon>Hyperoartia</taxon>
        <taxon>Petromyzontiformes</taxon>
        <taxon>Petromyzontidae</taxon>
        <taxon>Petromyzon</taxon>
    </lineage>
</organism>
<gene>
    <name evidence="10" type="primary">LOC116956871</name>
</gene>
<dbReference type="InterPro" id="IPR013320">
    <property type="entry name" value="ConA-like_dom_sf"/>
</dbReference>
<dbReference type="PROSITE" id="PS00652">
    <property type="entry name" value="TNFR_NGFR_1"/>
    <property type="match status" value="1"/>
</dbReference>
<dbReference type="Gene3D" id="2.60.120.920">
    <property type="match status" value="2"/>
</dbReference>
<evidence type="ECO:0000313" key="9">
    <source>
        <dbReference type="Proteomes" id="UP001318040"/>
    </source>
</evidence>
<dbReference type="InterPro" id="IPR043136">
    <property type="entry name" value="B30.2/SPRY_sf"/>
</dbReference>
<dbReference type="SMART" id="SM00449">
    <property type="entry name" value="SPRY"/>
    <property type="match status" value="2"/>
</dbReference>
<dbReference type="SMART" id="SM00208">
    <property type="entry name" value="TNFR"/>
    <property type="match status" value="2"/>
</dbReference>
<feature type="domain" description="TNFR-Cys" evidence="7">
    <location>
        <begin position="75"/>
        <end position="117"/>
    </location>
</feature>
<evidence type="ECO:0000256" key="1">
    <source>
        <dbReference type="ARBA" id="ARBA00022723"/>
    </source>
</evidence>
<dbReference type="RefSeq" id="XP_032834613.1">
    <property type="nucleotide sequence ID" value="XM_032978722.1"/>
</dbReference>
<proteinExistence type="predicted"/>
<comment type="caution">
    <text evidence="4">Lacks conserved residue(s) required for the propagation of feature annotation.</text>
</comment>
<dbReference type="InterPro" id="IPR001368">
    <property type="entry name" value="TNFR/NGFR_Cys_rich_reg"/>
</dbReference>
<keyword evidence="5" id="KW-0812">Transmembrane</keyword>
<dbReference type="Proteomes" id="UP001318040">
    <property type="component" value="Chromosome 68"/>
</dbReference>
<keyword evidence="9" id="KW-1185">Reference proteome</keyword>
<dbReference type="KEGG" id="pmrn:116956871"/>
<feature type="transmembrane region" description="Helical" evidence="5">
    <location>
        <begin position="141"/>
        <end position="167"/>
    </location>
</feature>
<feature type="chain" id="PRO_5042558368" evidence="6">
    <location>
        <begin position="23"/>
        <end position="865"/>
    </location>
</feature>
<dbReference type="InterPro" id="IPR051051">
    <property type="entry name" value="E3_ubiq-ligase_TRIM/RNF"/>
</dbReference>
<feature type="repeat" description="TNFR-Cys" evidence="4">
    <location>
        <begin position="75"/>
        <end position="117"/>
    </location>
</feature>
<dbReference type="SMART" id="SM00589">
    <property type="entry name" value="PRY"/>
    <property type="match status" value="2"/>
</dbReference>
<keyword evidence="6" id="KW-0732">Signal</keyword>
<dbReference type="Pfam" id="PF00622">
    <property type="entry name" value="SPRY"/>
    <property type="match status" value="2"/>
</dbReference>
<dbReference type="InterPro" id="IPR003879">
    <property type="entry name" value="Butyrophylin_SPRY"/>
</dbReference>
<feature type="transmembrane region" description="Helical" evidence="5">
    <location>
        <begin position="179"/>
        <end position="204"/>
    </location>
</feature>
<keyword evidence="5" id="KW-0472">Membrane</keyword>
<evidence type="ECO:0000259" key="8">
    <source>
        <dbReference type="PROSITE" id="PS50188"/>
    </source>
</evidence>
<evidence type="ECO:0000313" key="10">
    <source>
        <dbReference type="RefSeq" id="XP_032834613.1"/>
    </source>
</evidence>
<name>A0AAJ7UDT9_PETMA</name>
<evidence type="ECO:0000256" key="4">
    <source>
        <dbReference type="PROSITE-ProRule" id="PRU00206"/>
    </source>
</evidence>
<dbReference type="Gene3D" id="2.10.50.10">
    <property type="entry name" value="Tumor Necrosis Factor Receptor, subunit A, domain 2"/>
    <property type="match status" value="1"/>
</dbReference>
<feature type="domain" description="B30.2/SPRY" evidence="8">
    <location>
        <begin position="363"/>
        <end position="559"/>
    </location>
</feature>
<dbReference type="InterPro" id="IPR006574">
    <property type="entry name" value="PRY"/>
</dbReference>
<reference evidence="10" key="1">
    <citation type="submission" date="2025-08" db="UniProtKB">
        <authorList>
            <consortium name="RefSeq"/>
        </authorList>
    </citation>
    <scope>IDENTIFICATION</scope>
    <source>
        <tissue evidence="10">Sperm</tissue>
    </source>
</reference>
<feature type="transmembrane region" description="Helical" evidence="5">
    <location>
        <begin position="216"/>
        <end position="237"/>
    </location>
</feature>
<dbReference type="SUPFAM" id="SSF57586">
    <property type="entry name" value="TNF receptor-like"/>
    <property type="match status" value="1"/>
</dbReference>
<evidence type="ECO:0000259" key="7">
    <source>
        <dbReference type="PROSITE" id="PS50050"/>
    </source>
</evidence>
<dbReference type="PANTHER" id="PTHR25465:SF14">
    <property type="entry name" value="E3 UBIQUITIN-PROTEIN LIGASE TRIM65"/>
    <property type="match status" value="1"/>
</dbReference>
<dbReference type="Pfam" id="PF13765">
    <property type="entry name" value="PRY"/>
    <property type="match status" value="2"/>
</dbReference>
<dbReference type="GO" id="GO:0008270">
    <property type="term" value="F:zinc ion binding"/>
    <property type="evidence" value="ECO:0007669"/>
    <property type="project" value="UniProtKB-KW"/>
</dbReference>
<evidence type="ECO:0000256" key="5">
    <source>
        <dbReference type="SAM" id="Phobius"/>
    </source>
</evidence>
<keyword evidence="1" id="KW-0479">Metal-binding</keyword>
<evidence type="ECO:0000256" key="6">
    <source>
        <dbReference type="SAM" id="SignalP"/>
    </source>
</evidence>
<dbReference type="InterPro" id="IPR001870">
    <property type="entry name" value="B30.2/SPRY"/>
</dbReference>
<keyword evidence="2" id="KW-0863">Zinc-finger</keyword>
<dbReference type="PANTHER" id="PTHR25465">
    <property type="entry name" value="B-BOX DOMAIN CONTAINING"/>
    <property type="match status" value="1"/>
</dbReference>
<evidence type="ECO:0000256" key="3">
    <source>
        <dbReference type="ARBA" id="ARBA00022833"/>
    </source>
</evidence>
<protein>
    <submittedName>
        <fullName evidence="10">Uncharacterized protein LOC116956871 isoform X1</fullName>
    </submittedName>
</protein>
<evidence type="ECO:0000256" key="2">
    <source>
        <dbReference type="ARBA" id="ARBA00022771"/>
    </source>
</evidence>
<dbReference type="PRINTS" id="PR01407">
    <property type="entry name" value="BUTYPHLNCDUF"/>
</dbReference>
<feature type="domain" description="B30.2/SPRY" evidence="8">
    <location>
        <begin position="669"/>
        <end position="865"/>
    </location>
</feature>
<sequence>MNLPSYFIALQSFATLILLSESATISNGLQEVIKGGCDETTHYLSTRGICCELCKAGSKKVMDCESNTSGTYCTACRVGEGYTDEPNSFNECKKCTVCNVNFENTESRCTVRQDTRCRCKDGFQRAAPSDPCTDAKAEADVAGAIAGAVIGDVVITILFVVTVGLLLYRIRNGHFPWDVAGGITGTVNIAVVVILLVATVGLLVDRIILKRFPWNVAGPIFGAVIGAVVLLSLVVVAMGRVHYRIRIGHFLRERRHGTSQNIPLNTAEEGVISAEDFIGKMITENQEGNWKDIEKHLPELREWIGKTPSLFLHELKTRNVVTEEEYWRAFTIPVAAMREDSILLPVMRRGGGKRRELLEILEQQRSRERHFLDMLKTSHLCSPTLNPNSAHRQLQISADLSTVTWNQTAQPYSDHAERFEWWPIVLCFENFSSGDHYWEVDVRASKNCSIGVAGESIPRNRQEKSVRLGWNEKSWAFIQWDSNYSARHGDQSIAYPEITHLERVGVRLDFNAGKLSFYNASTMELLHSFDDIPSEPLCPAMQMKSGSVAIYEAQSFKNLTLDESREDIQICDHFANGGVHHTNNTDAEKGDSEDELLRTTTEEPPVARELIGRSPAMLHRELLVQGLITQSELSEVYSIPRASARADFIISRLDHKQEESPQLKGILHEHREKQEAFLKMRRESSTCSPTLNPNTAHRNLQISADFKTVRTSTHTQPYPDNSDRFDHYQVVICSEKIVSGRHYWEVDVRGCEKFVIGVTYDAIPRKSDDKSCKIGFNEVSWSLKKWDDYKAVHNETETKLTVRDAPKRVGVHVDWEAGVLSFYSADSMSLLHRFQGKFDRELYPAMAVLRRSLSICPLPYLDARR</sequence>
<accession>A0AAJ7UDT9</accession>
<feature type="signal peptide" evidence="6">
    <location>
        <begin position="1"/>
        <end position="22"/>
    </location>
</feature>
<dbReference type="PROSITE" id="PS50050">
    <property type="entry name" value="TNFR_NGFR_2"/>
    <property type="match status" value="1"/>
</dbReference>
<dbReference type="GO" id="GO:0005737">
    <property type="term" value="C:cytoplasm"/>
    <property type="evidence" value="ECO:0007669"/>
    <property type="project" value="UniProtKB-ARBA"/>
</dbReference>
<dbReference type="PROSITE" id="PS50188">
    <property type="entry name" value="B302_SPRY"/>
    <property type="match status" value="2"/>
</dbReference>
<dbReference type="AlphaFoldDB" id="A0AAJ7UDT9"/>
<dbReference type="SUPFAM" id="SSF49899">
    <property type="entry name" value="Concanavalin A-like lectins/glucanases"/>
    <property type="match status" value="2"/>
</dbReference>
<dbReference type="InterPro" id="IPR003877">
    <property type="entry name" value="SPRY_dom"/>
</dbReference>
<keyword evidence="3" id="KW-0862">Zinc</keyword>
<keyword evidence="5" id="KW-1133">Transmembrane helix</keyword>